<accession>A0ABW7TYY7</accession>
<dbReference type="Proteomes" id="UP001611263">
    <property type="component" value="Unassembled WGS sequence"/>
</dbReference>
<evidence type="ECO:0000313" key="3">
    <source>
        <dbReference type="EMBL" id="MFI1464964.1"/>
    </source>
</evidence>
<proteinExistence type="predicted"/>
<keyword evidence="4" id="KW-1185">Reference proteome</keyword>
<dbReference type="InterPro" id="IPR023631">
    <property type="entry name" value="Amidase_dom"/>
</dbReference>
<evidence type="ECO:0000256" key="1">
    <source>
        <dbReference type="SAM" id="MobiDB-lite"/>
    </source>
</evidence>
<feature type="region of interest" description="Disordered" evidence="1">
    <location>
        <begin position="1"/>
        <end position="56"/>
    </location>
</feature>
<dbReference type="PANTHER" id="PTHR11895:SF176">
    <property type="entry name" value="AMIDASE AMID-RELATED"/>
    <property type="match status" value="1"/>
</dbReference>
<feature type="compositionally biased region" description="Basic residues" evidence="1">
    <location>
        <begin position="1"/>
        <end position="17"/>
    </location>
</feature>
<dbReference type="EMBL" id="JBIRUQ010000011">
    <property type="protein sequence ID" value="MFI1464964.1"/>
    <property type="molecule type" value="Genomic_DNA"/>
</dbReference>
<dbReference type="InterPro" id="IPR000120">
    <property type="entry name" value="Amidase"/>
</dbReference>
<gene>
    <name evidence="3" type="ORF">ACH4WX_29980</name>
</gene>
<evidence type="ECO:0000313" key="4">
    <source>
        <dbReference type="Proteomes" id="UP001611263"/>
    </source>
</evidence>
<dbReference type="Pfam" id="PF01425">
    <property type="entry name" value="Amidase"/>
    <property type="match status" value="1"/>
</dbReference>
<dbReference type="InterPro" id="IPR036928">
    <property type="entry name" value="AS_sf"/>
</dbReference>
<dbReference type="PROSITE" id="PS00571">
    <property type="entry name" value="AMIDASES"/>
    <property type="match status" value="1"/>
</dbReference>
<feature type="region of interest" description="Disordered" evidence="1">
    <location>
        <begin position="141"/>
        <end position="164"/>
    </location>
</feature>
<feature type="compositionally biased region" description="Basic and acidic residues" evidence="1">
    <location>
        <begin position="18"/>
        <end position="37"/>
    </location>
</feature>
<sequence length="458" mass="48200">MPHRGGRPPRLRGRREHRRLDRGRGGDRRAARRERVLNETGGRAADHRSPAPPVSEQTFGSVIAWIDPPAGGATDGPLRGLRIGVKDNIDVAGVPSTCASAFFADRVATEHAEVVRRLLGAGAQVTAKLNMAEFAVGVTSQNSAAGPTRNPWDPRRVPGGSSGGSGAAVAAGLVDAALGTDTGGSIRLPASACGVTGLRPTVGSVSGAGVFPVSELFDTVGPMARSVGDIVRIFEMLRGEAPPNVPAAQRIGVPAVFITEDVDPAVAAAVRTAAGVFETLGFEVVPIDIPGARSAQDVVYTLIYSDLAERHRDRIRHSPELFQPATLERISLGLGIPDSERTAALCRRDEFRQGLSTVFDRVNAVLTPAMPIDVPLLGEGADVIAQSRRMGQFSYPWSLHEGPTLAFPVGFHPVSGMPIGAQLTAAAHHEPVLFDIGAGYQDVTEWHSARPQAVTGRS</sequence>
<name>A0ABW7TYY7_9NOCA</name>
<dbReference type="Gene3D" id="3.90.1300.10">
    <property type="entry name" value="Amidase signature (AS) domain"/>
    <property type="match status" value="1"/>
</dbReference>
<dbReference type="GeneID" id="93509788"/>
<protein>
    <submittedName>
        <fullName evidence="3">Amidase</fullName>
    </submittedName>
</protein>
<dbReference type="PANTHER" id="PTHR11895">
    <property type="entry name" value="TRANSAMIDASE"/>
    <property type="match status" value="1"/>
</dbReference>
<dbReference type="RefSeq" id="WP_231508749.1">
    <property type="nucleotide sequence ID" value="NZ_JBIRUQ010000011.1"/>
</dbReference>
<reference evidence="3 4" key="1">
    <citation type="submission" date="2024-10" db="EMBL/GenBank/DDBJ databases">
        <title>The Natural Products Discovery Center: Release of the First 8490 Sequenced Strains for Exploring Actinobacteria Biosynthetic Diversity.</title>
        <authorList>
            <person name="Kalkreuter E."/>
            <person name="Kautsar S.A."/>
            <person name="Yang D."/>
            <person name="Bader C.D."/>
            <person name="Teijaro C.N."/>
            <person name="Fluegel L."/>
            <person name="Davis C.M."/>
            <person name="Simpson J.R."/>
            <person name="Lauterbach L."/>
            <person name="Steele A.D."/>
            <person name="Gui C."/>
            <person name="Meng S."/>
            <person name="Li G."/>
            <person name="Viehrig K."/>
            <person name="Ye F."/>
            <person name="Su P."/>
            <person name="Kiefer A.F."/>
            <person name="Nichols A."/>
            <person name="Cepeda A.J."/>
            <person name="Yan W."/>
            <person name="Fan B."/>
            <person name="Jiang Y."/>
            <person name="Adhikari A."/>
            <person name="Zheng C.-J."/>
            <person name="Schuster L."/>
            <person name="Cowan T.M."/>
            <person name="Smanski M.J."/>
            <person name="Chevrette M.G."/>
            <person name="De Carvalho L.P.S."/>
            <person name="Shen B."/>
        </authorList>
    </citation>
    <scope>NUCLEOTIDE SEQUENCE [LARGE SCALE GENOMIC DNA]</scope>
    <source>
        <strain evidence="3 4">NPDC020568</strain>
    </source>
</reference>
<dbReference type="InterPro" id="IPR020556">
    <property type="entry name" value="Amidase_CS"/>
</dbReference>
<feature type="domain" description="Amidase" evidence="2">
    <location>
        <begin position="72"/>
        <end position="431"/>
    </location>
</feature>
<dbReference type="SUPFAM" id="SSF75304">
    <property type="entry name" value="Amidase signature (AS) enzymes"/>
    <property type="match status" value="1"/>
</dbReference>
<comment type="caution">
    <text evidence="3">The sequence shown here is derived from an EMBL/GenBank/DDBJ whole genome shotgun (WGS) entry which is preliminary data.</text>
</comment>
<evidence type="ECO:0000259" key="2">
    <source>
        <dbReference type="Pfam" id="PF01425"/>
    </source>
</evidence>
<organism evidence="3 4">
    <name type="scientific">Nocardia carnea</name>
    <dbReference type="NCBI Taxonomy" id="37328"/>
    <lineage>
        <taxon>Bacteria</taxon>
        <taxon>Bacillati</taxon>
        <taxon>Actinomycetota</taxon>
        <taxon>Actinomycetes</taxon>
        <taxon>Mycobacteriales</taxon>
        <taxon>Nocardiaceae</taxon>
        <taxon>Nocardia</taxon>
    </lineage>
</organism>